<evidence type="ECO:0000313" key="2">
    <source>
        <dbReference type="Proteomes" id="UP000015453"/>
    </source>
</evidence>
<dbReference type="EMBL" id="AUSU01006035">
    <property type="protein sequence ID" value="EPS62596.1"/>
    <property type="molecule type" value="Genomic_DNA"/>
</dbReference>
<reference evidence="1 2" key="1">
    <citation type="journal article" date="2013" name="BMC Genomics">
        <title>The miniature genome of a carnivorous plant Genlisea aurea contains a low number of genes and short non-coding sequences.</title>
        <authorList>
            <person name="Leushkin E.V."/>
            <person name="Sutormin R.A."/>
            <person name="Nabieva E.R."/>
            <person name="Penin A.A."/>
            <person name="Kondrashov A.S."/>
            <person name="Logacheva M.D."/>
        </authorList>
    </citation>
    <scope>NUCLEOTIDE SEQUENCE [LARGE SCALE GENOMIC DNA]</scope>
</reference>
<sequence length="97" mass="10647">MQAGRGRGCGESIYVEEELGTTVPTETMFKKLVADPLQWIQQDGVATTTDDAGLGNHSASNRFNHVLAGHRYSKIRGPEKLAEENLSRIPYLAAVFQ</sequence>
<comment type="caution">
    <text evidence="1">The sequence shown here is derived from an EMBL/GenBank/DDBJ whole genome shotgun (WGS) entry which is preliminary data.</text>
</comment>
<dbReference type="Proteomes" id="UP000015453">
    <property type="component" value="Unassembled WGS sequence"/>
</dbReference>
<protein>
    <submittedName>
        <fullName evidence="1">Uncharacterized protein</fullName>
    </submittedName>
</protein>
<proteinExistence type="predicted"/>
<gene>
    <name evidence="1" type="ORF">M569_12194</name>
</gene>
<accession>S8CDN3</accession>
<keyword evidence="2" id="KW-1185">Reference proteome</keyword>
<organism evidence="1 2">
    <name type="scientific">Genlisea aurea</name>
    <dbReference type="NCBI Taxonomy" id="192259"/>
    <lineage>
        <taxon>Eukaryota</taxon>
        <taxon>Viridiplantae</taxon>
        <taxon>Streptophyta</taxon>
        <taxon>Embryophyta</taxon>
        <taxon>Tracheophyta</taxon>
        <taxon>Spermatophyta</taxon>
        <taxon>Magnoliopsida</taxon>
        <taxon>eudicotyledons</taxon>
        <taxon>Gunneridae</taxon>
        <taxon>Pentapetalae</taxon>
        <taxon>asterids</taxon>
        <taxon>lamiids</taxon>
        <taxon>Lamiales</taxon>
        <taxon>Lentibulariaceae</taxon>
        <taxon>Genlisea</taxon>
    </lineage>
</organism>
<evidence type="ECO:0000313" key="1">
    <source>
        <dbReference type="EMBL" id="EPS62596.1"/>
    </source>
</evidence>
<name>S8CDN3_9LAMI</name>
<dbReference type="AlphaFoldDB" id="S8CDN3"/>